<proteinExistence type="predicted"/>
<sequence length="312" mass="35815">MSRILNITNGDHAVDVMRAAHIEGDFLPWRDVLHEGPVPDLPLPALAEVRAEYIASMGWAYYPEVINSFRTRDFQLQRLSYYKQINLWFEGDLYDQLQLVQILNWLHHYQQKLPKVTLAFAPGYLSEYSAAELHQLQANSVPLMPQMLISANQVWQAFTGGKPELLVDCLTSDLSSLPQLHDALKRLLQEFPSQSTGLNLTQTTILQLVQQQSLDCKTAFSGYQQQEAYRFMTDLVFMARVKQLAQYGLITPADVDWSTELSLTTLGHDVLAGQQHLSKLVKFDFWLGGAHFNHEKWWQWHEQDQCLHICSA</sequence>
<accession>A0A418YIV6</accession>
<evidence type="ECO:0000313" key="2">
    <source>
        <dbReference type="EMBL" id="RJG50542.1"/>
    </source>
</evidence>
<organism evidence="2 3">
    <name type="scientific">Motilimonas pumila</name>
    <dbReference type="NCBI Taxonomy" id="2303987"/>
    <lineage>
        <taxon>Bacteria</taxon>
        <taxon>Pseudomonadati</taxon>
        <taxon>Pseudomonadota</taxon>
        <taxon>Gammaproteobacteria</taxon>
        <taxon>Alteromonadales</taxon>
        <taxon>Alteromonadales genera incertae sedis</taxon>
        <taxon>Motilimonas</taxon>
    </lineage>
</organism>
<comment type="caution">
    <text evidence="2">The sequence shown here is derived from an EMBL/GenBank/DDBJ whole genome shotgun (WGS) entry which is preliminary data.</text>
</comment>
<keyword evidence="3" id="KW-1185">Reference proteome</keyword>
<protein>
    <submittedName>
        <fullName evidence="2">DUF1835 domain-containing protein</fullName>
    </submittedName>
</protein>
<name>A0A418YIV6_9GAMM</name>
<dbReference type="InterPro" id="IPR014973">
    <property type="entry name" value="DUF1835"/>
</dbReference>
<dbReference type="OrthoDB" id="127805at2"/>
<dbReference type="Proteomes" id="UP000283255">
    <property type="component" value="Unassembled WGS sequence"/>
</dbReference>
<evidence type="ECO:0000313" key="3">
    <source>
        <dbReference type="Proteomes" id="UP000283255"/>
    </source>
</evidence>
<reference evidence="2 3" key="2">
    <citation type="submission" date="2019-01" db="EMBL/GenBank/DDBJ databases">
        <title>Motilimonas pumilus sp. nov., isolated from the gut of sea cucumber (Apostichopus japonicus).</title>
        <authorList>
            <person name="Wang F.-Q."/>
            <person name="Ren L.-H."/>
            <person name="Lin Y.-W."/>
            <person name="Sun G.-H."/>
            <person name="Du Z.-J."/>
            <person name="Zhao J.-X."/>
            <person name="Liu X.-J."/>
            <person name="Liu L.-J."/>
        </authorList>
    </citation>
    <scope>NUCLEOTIDE SEQUENCE [LARGE SCALE GENOMIC DNA]</scope>
    <source>
        <strain evidence="2 3">PLHSC7-2</strain>
    </source>
</reference>
<evidence type="ECO:0000259" key="1">
    <source>
        <dbReference type="Pfam" id="PF08874"/>
    </source>
</evidence>
<dbReference type="Pfam" id="PF08874">
    <property type="entry name" value="DUF1835"/>
    <property type="match status" value="1"/>
</dbReference>
<dbReference type="RefSeq" id="WP_119909343.1">
    <property type="nucleotide sequence ID" value="NZ_QZCH01000002.1"/>
</dbReference>
<dbReference type="AlphaFoldDB" id="A0A418YIV6"/>
<reference evidence="2 3" key="1">
    <citation type="submission" date="2018-09" db="EMBL/GenBank/DDBJ databases">
        <authorList>
            <person name="Wang F."/>
        </authorList>
    </citation>
    <scope>NUCLEOTIDE SEQUENCE [LARGE SCALE GENOMIC DNA]</scope>
    <source>
        <strain evidence="2 3">PLHSC7-2</strain>
    </source>
</reference>
<dbReference type="EMBL" id="QZCH01000002">
    <property type="protein sequence ID" value="RJG50542.1"/>
    <property type="molecule type" value="Genomic_DNA"/>
</dbReference>
<feature type="domain" description="DUF1835" evidence="1">
    <location>
        <begin position="6"/>
        <end position="115"/>
    </location>
</feature>
<gene>
    <name evidence="2" type="ORF">D1Z90_03415</name>
</gene>